<keyword evidence="3" id="KW-1185">Reference proteome</keyword>
<reference evidence="2 3" key="1">
    <citation type="submission" date="2023-09" db="EMBL/GenBank/DDBJ databases">
        <title>Aquirufa genomes.</title>
        <authorList>
            <person name="Pitt A."/>
        </authorList>
    </citation>
    <scope>NUCLEOTIDE SEQUENCE [LARGE SCALE GENOMIC DNA]</scope>
    <source>
        <strain evidence="2 3">LEOWEIH-7C</strain>
    </source>
</reference>
<sequence length="214" mass="25149">MTRQEILGIYFLMGLVMLGMGIHAIYQYVELQSEVDLINPKHFEEIYIAQKTANRKLNFVYKSHPIYKRTFTYPHYVKKSQEWKININEADSAAWVALPGIGPGFAKRILTFRERLGGFASAEQLKEVYGIDTIWVKQHLRKFQLGKGVYRPLFVNRAIWNEFRHPYLPYAQAKVVLNFRKQHGVISDYGALIQIKLIEPSVWERLRPYLNFEP</sequence>
<dbReference type="InterPro" id="IPR010994">
    <property type="entry name" value="RuvA_2-like"/>
</dbReference>
<keyword evidence="1" id="KW-0472">Membrane</keyword>
<keyword evidence="1" id="KW-0812">Transmembrane</keyword>
<evidence type="ECO:0000256" key="1">
    <source>
        <dbReference type="SAM" id="Phobius"/>
    </source>
</evidence>
<organism evidence="2 3">
    <name type="scientific">Aquirufa regiilacus</name>
    <dbReference type="NCBI Taxonomy" id="3024868"/>
    <lineage>
        <taxon>Bacteria</taxon>
        <taxon>Pseudomonadati</taxon>
        <taxon>Bacteroidota</taxon>
        <taxon>Cytophagia</taxon>
        <taxon>Cytophagales</taxon>
        <taxon>Flectobacillaceae</taxon>
        <taxon>Aquirufa</taxon>
    </lineage>
</organism>
<comment type="caution">
    <text evidence="2">The sequence shown here is derived from an EMBL/GenBank/DDBJ whole genome shotgun (WGS) entry which is preliminary data.</text>
</comment>
<name>A0ABU3TTB0_9BACT</name>
<feature type="transmembrane region" description="Helical" evidence="1">
    <location>
        <begin position="7"/>
        <end position="29"/>
    </location>
</feature>
<evidence type="ECO:0000313" key="3">
    <source>
        <dbReference type="Proteomes" id="UP001249959"/>
    </source>
</evidence>
<evidence type="ECO:0000313" key="2">
    <source>
        <dbReference type="EMBL" id="MDU0809106.1"/>
    </source>
</evidence>
<gene>
    <name evidence="2" type="ORF">PQG45_08690</name>
</gene>
<keyword evidence="1" id="KW-1133">Transmembrane helix</keyword>
<accession>A0ABU3TTB0</accession>
<dbReference type="EMBL" id="JAVNWW010000004">
    <property type="protein sequence ID" value="MDU0809106.1"/>
    <property type="molecule type" value="Genomic_DNA"/>
</dbReference>
<proteinExistence type="predicted"/>
<dbReference type="Gene3D" id="1.10.150.280">
    <property type="entry name" value="AF1531-like domain"/>
    <property type="match status" value="1"/>
</dbReference>
<dbReference type="RefSeq" id="WP_315574244.1">
    <property type="nucleotide sequence ID" value="NZ_JARDXH010000001.1"/>
</dbReference>
<dbReference type="Pfam" id="PF12836">
    <property type="entry name" value="HHH_3"/>
    <property type="match status" value="1"/>
</dbReference>
<protein>
    <submittedName>
        <fullName evidence="2">Helix-hairpin-helix domain-containing protein</fullName>
    </submittedName>
</protein>
<dbReference type="SUPFAM" id="SSF47781">
    <property type="entry name" value="RuvA domain 2-like"/>
    <property type="match status" value="2"/>
</dbReference>
<dbReference type="Proteomes" id="UP001249959">
    <property type="component" value="Unassembled WGS sequence"/>
</dbReference>